<dbReference type="GO" id="GO:0003677">
    <property type="term" value="F:DNA binding"/>
    <property type="evidence" value="ECO:0007669"/>
    <property type="project" value="UniProtKB-KW"/>
</dbReference>
<dbReference type="SUPFAM" id="SSF46955">
    <property type="entry name" value="Putative DNA-binding domain"/>
    <property type="match status" value="1"/>
</dbReference>
<dbReference type="InterPro" id="IPR000551">
    <property type="entry name" value="MerR-type_HTH_dom"/>
</dbReference>
<gene>
    <name evidence="3" type="ORF">COB20_13905</name>
</gene>
<sequence>MVKSLSIGGLSDKTGVNIETIRYYEREDILPKPSRSDGGRRIYGNEDVRRLNFIHKCRQLGFSLKEVISLMSLVDTGDYTCKQVHDLTLVHASEVSEKIENLKRMERVLLEMADKCGKGSIPECPIIDSLFLE</sequence>
<comment type="caution">
    <text evidence="3">The sequence shown here is derived from an EMBL/GenBank/DDBJ whole genome shotgun (WGS) entry which is preliminary data.</text>
</comment>
<name>A0A2A4WYC4_9GAMM</name>
<dbReference type="AlphaFoldDB" id="A0A2A4WYC4"/>
<evidence type="ECO:0000313" key="3">
    <source>
        <dbReference type="EMBL" id="PCI75021.1"/>
    </source>
</evidence>
<evidence type="ECO:0000313" key="4">
    <source>
        <dbReference type="Proteomes" id="UP000218767"/>
    </source>
</evidence>
<dbReference type="SMART" id="SM00422">
    <property type="entry name" value="HTH_MERR"/>
    <property type="match status" value="1"/>
</dbReference>
<dbReference type="EMBL" id="NVUL01000085">
    <property type="protein sequence ID" value="PCI75021.1"/>
    <property type="molecule type" value="Genomic_DNA"/>
</dbReference>
<dbReference type="PRINTS" id="PR00040">
    <property type="entry name" value="HTHMERR"/>
</dbReference>
<organism evidence="3 4">
    <name type="scientific">SAR86 cluster bacterium</name>
    <dbReference type="NCBI Taxonomy" id="2030880"/>
    <lineage>
        <taxon>Bacteria</taxon>
        <taxon>Pseudomonadati</taxon>
        <taxon>Pseudomonadota</taxon>
        <taxon>Gammaproteobacteria</taxon>
        <taxon>SAR86 cluster</taxon>
    </lineage>
</organism>
<accession>A0A2A4WYC4</accession>
<dbReference type="InterPro" id="IPR009061">
    <property type="entry name" value="DNA-bd_dom_put_sf"/>
</dbReference>
<dbReference type="GO" id="GO:0003700">
    <property type="term" value="F:DNA-binding transcription factor activity"/>
    <property type="evidence" value="ECO:0007669"/>
    <property type="project" value="InterPro"/>
</dbReference>
<evidence type="ECO:0000256" key="1">
    <source>
        <dbReference type="ARBA" id="ARBA00023125"/>
    </source>
</evidence>
<dbReference type="InterPro" id="IPR047057">
    <property type="entry name" value="MerR_fam"/>
</dbReference>
<dbReference type="Pfam" id="PF13411">
    <property type="entry name" value="MerR_1"/>
    <property type="match status" value="1"/>
</dbReference>
<dbReference type="PROSITE" id="PS50937">
    <property type="entry name" value="HTH_MERR_2"/>
    <property type="match status" value="1"/>
</dbReference>
<dbReference type="Proteomes" id="UP000218767">
    <property type="component" value="Unassembled WGS sequence"/>
</dbReference>
<dbReference type="CDD" id="cd04785">
    <property type="entry name" value="HTH_CadR-PbrR-like"/>
    <property type="match status" value="1"/>
</dbReference>
<proteinExistence type="predicted"/>
<evidence type="ECO:0000259" key="2">
    <source>
        <dbReference type="PROSITE" id="PS50937"/>
    </source>
</evidence>
<dbReference type="PANTHER" id="PTHR30204">
    <property type="entry name" value="REDOX-CYCLING DRUG-SENSING TRANSCRIPTIONAL ACTIVATOR SOXR"/>
    <property type="match status" value="1"/>
</dbReference>
<feature type="domain" description="HTH merR-type" evidence="2">
    <location>
        <begin position="4"/>
        <end position="73"/>
    </location>
</feature>
<dbReference type="PANTHER" id="PTHR30204:SF92">
    <property type="entry name" value="HTH-TYPE TRANSCRIPTIONAL REGULATOR ZNTR"/>
    <property type="match status" value="1"/>
</dbReference>
<dbReference type="Gene3D" id="1.10.1660.10">
    <property type="match status" value="1"/>
</dbReference>
<dbReference type="PROSITE" id="PS00552">
    <property type="entry name" value="HTH_MERR_1"/>
    <property type="match status" value="1"/>
</dbReference>
<protein>
    <submittedName>
        <fullName evidence="3">Transcriptional regulator</fullName>
    </submittedName>
</protein>
<reference evidence="4" key="1">
    <citation type="submission" date="2017-08" db="EMBL/GenBank/DDBJ databases">
        <title>A dynamic microbial community with high functional redundancy inhabits the cold, oxic subseafloor aquifer.</title>
        <authorList>
            <person name="Tully B.J."/>
            <person name="Wheat C.G."/>
            <person name="Glazer B.T."/>
            <person name="Huber J.A."/>
        </authorList>
    </citation>
    <scope>NUCLEOTIDE SEQUENCE [LARGE SCALE GENOMIC DNA]</scope>
</reference>
<keyword evidence="1" id="KW-0238">DNA-binding</keyword>